<dbReference type="OrthoDB" id="10263264at2759"/>
<dbReference type="GO" id="GO:0003712">
    <property type="term" value="F:transcription coregulator activity"/>
    <property type="evidence" value="ECO:0007669"/>
    <property type="project" value="TreeGrafter"/>
</dbReference>
<dbReference type="GO" id="GO:0006357">
    <property type="term" value="P:regulation of transcription by RNA polymerase II"/>
    <property type="evidence" value="ECO:0007669"/>
    <property type="project" value="TreeGrafter"/>
</dbReference>
<evidence type="ECO:0000313" key="15">
    <source>
        <dbReference type="EMBL" id="CAD5125700.1"/>
    </source>
</evidence>
<dbReference type="GO" id="GO:0061665">
    <property type="term" value="F:SUMO ligase activity"/>
    <property type="evidence" value="ECO:0007669"/>
    <property type="project" value="TreeGrafter"/>
</dbReference>
<evidence type="ECO:0000256" key="3">
    <source>
        <dbReference type="ARBA" id="ARBA00005383"/>
    </source>
</evidence>
<feature type="region of interest" description="Disordered" evidence="11">
    <location>
        <begin position="515"/>
        <end position="611"/>
    </location>
</feature>
<dbReference type="GO" id="GO:0008270">
    <property type="term" value="F:zinc ion binding"/>
    <property type="evidence" value="ECO:0007669"/>
    <property type="project" value="UniProtKB-KW"/>
</dbReference>
<dbReference type="PROSITE" id="PS50800">
    <property type="entry name" value="SAP"/>
    <property type="match status" value="1"/>
</dbReference>
<protein>
    <submittedName>
        <fullName evidence="15">DgyrCDS13906</fullName>
    </submittedName>
</protein>
<dbReference type="Proteomes" id="UP000549394">
    <property type="component" value="Unassembled WGS sequence"/>
</dbReference>
<dbReference type="UniPathway" id="UPA00886"/>
<dbReference type="InterPro" id="IPR004181">
    <property type="entry name" value="Znf_MIZ"/>
</dbReference>
<evidence type="ECO:0000259" key="13">
    <source>
        <dbReference type="PROSITE" id="PS51044"/>
    </source>
</evidence>
<evidence type="ECO:0000256" key="11">
    <source>
        <dbReference type="SAM" id="MobiDB-lite"/>
    </source>
</evidence>
<keyword evidence="16" id="KW-1185">Reference proteome</keyword>
<feature type="compositionally biased region" description="Polar residues" evidence="11">
    <location>
        <begin position="520"/>
        <end position="552"/>
    </location>
</feature>
<dbReference type="Pfam" id="PF14324">
    <property type="entry name" value="PINIT"/>
    <property type="match status" value="1"/>
</dbReference>
<evidence type="ECO:0000256" key="6">
    <source>
        <dbReference type="ARBA" id="ARBA00022771"/>
    </source>
</evidence>
<evidence type="ECO:0000256" key="4">
    <source>
        <dbReference type="ARBA" id="ARBA00022679"/>
    </source>
</evidence>
<evidence type="ECO:0000259" key="12">
    <source>
        <dbReference type="PROSITE" id="PS50800"/>
    </source>
</evidence>
<dbReference type="EMBL" id="CAJFCJ010000028">
    <property type="protein sequence ID" value="CAD5125700.1"/>
    <property type="molecule type" value="Genomic_DNA"/>
</dbReference>
<comment type="subcellular location">
    <subcellularLocation>
        <location evidence="1">Nucleus</location>
    </subcellularLocation>
</comment>
<keyword evidence="6 10" id="KW-0863">Zinc-finger</keyword>
<dbReference type="GO" id="GO:0005634">
    <property type="term" value="C:nucleus"/>
    <property type="evidence" value="ECO:0007669"/>
    <property type="project" value="UniProtKB-SubCell"/>
</dbReference>
<dbReference type="GO" id="GO:0097240">
    <property type="term" value="P:chromosome attachment to the nuclear envelope"/>
    <property type="evidence" value="ECO:0007669"/>
    <property type="project" value="UniProtKB-ARBA"/>
</dbReference>
<proteinExistence type="inferred from homology"/>
<dbReference type="SMART" id="SM00513">
    <property type="entry name" value="SAP"/>
    <property type="match status" value="1"/>
</dbReference>
<keyword evidence="4" id="KW-0808">Transferase</keyword>
<evidence type="ECO:0000256" key="1">
    <source>
        <dbReference type="ARBA" id="ARBA00004123"/>
    </source>
</evidence>
<dbReference type="InterPro" id="IPR003034">
    <property type="entry name" value="SAP_dom"/>
</dbReference>
<dbReference type="InterPro" id="IPR038654">
    <property type="entry name" value="PINIT_sf"/>
</dbReference>
<comment type="pathway">
    <text evidence="2">Protein modification; protein sumoylation.</text>
</comment>
<dbReference type="InterPro" id="IPR013083">
    <property type="entry name" value="Znf_RING/FYVE/PHD"/>
</dbReference>
<organism evidence="15 16">
    <name type="scientific">Dimorphilus gyrociliatus</name>
    <dbReference type="NCBI Taxonomy" id="2664684"/>
    <lineage>
        <taxon>Eukaryota</taxon>
        <taxon>Metazoa</taxon>
        <taxon>Spiralia</taxon>
        <taxon>Lophotrochozoa</taxon>
        <taxon>Annelida</taxon>
        <taxon>Polychaeta</taxon>
        <taxon>Polychaeta incertae sedis</taxon>
        <taxon>Dinophilidae</taxon>
        <taxon>Dimorphilus</taxon>
    </lineage>
</organism>
<evidence type="ECO:0000313" key="16">
    <source>
        <dbReference type="Proteomes" id="UP000549394"/>
    </source>
</evidence>
<feature type="domain" description="SP-RING-type" evidence="13">
    <location>
        <begin position="304"/>
        <end position="389"/>
    </location>
</feature>
<evidence type="ECO:0000256" key="10">
    <source>
        <dbReference type="PROSITE-ProRule" id="PRU00452"/>
    </source>
</evidence>
<name>A0A7I8WC73_9ANNE</name>
<dbReference type="FunFam" id="2.60.120.780:FF:000001">
    <property type="entry name" value="E3 SUMO-protein ligase PIAS2 isoform X1"/>
    <property type="match status" value="1"/>
</dbReference>
<dbReference type="GO" id="GO:0000785">
    <property type="term" value="C:chromatin"/>
    <property type="evidence" value="ECO:0007669"/>
    <property type="project" value="TreeGrafter"/>
</dbReference>
<gene>
    <name evidence="15" type="ORF">DGYR_LOCUS13042</name>
</gene>
<dbReference type="PANTHER" id="PTHR10782:SF94">
    <property type="entry name" value="SUPPRESSOR OF VARIEGATION 2-10, ISOFORM I"/>
    <property type="match status" value="1"/>
</dbReference>
<dbReference type="FunFam" id="3.30.40.10:FF:000247">
    <property type="entry name" value="Uncharacterized protein, isoform B"/>
    <property type="match status" value="1"/>
</dbReference>
<evidence type="ECO:0000256" key="7">
    <source>
        <dbReference type="ARBA" id="ARBA00022786"/>
    </source>
</evidence>
<dbReference type="Pfam" id="PF02037">
    <property type="entry name" value="SAP"/>
    <property type="match status" value="1"/>
</dbReference>
<dbReference type="GO" id="GO:0016925">
    <property type="term" value="P:protein sumoylation"/>
    <property type="evidence" value="ECO:0007669"/>
    <property type="project" value="UniProtKB-UniPathway"/>
</dbReference>
<keyword evidence="7" id="KW-0833">Ubl conjugation pathway</keyword>
<keyword evidence="8" id="KW-0862">Zinc</keyword>
<evidence type="ECO:0000259" key="14">
    <source>
        <dbReference type="PROSITE" id="PS51466"/>
    </source>
</evidence>
<dbReference type="Pfam" id="PF02891">
    <property type="entry name" value="zf-MIZ"/>
    <property type="match status" value="1"/>
</dbReference>
<dbReference type="Gene3D" id="2.60.120.780">
    <property type="entry name" value="PINIT domain"/>
    <property type="match status" value="1"/>
</dbReference>
<dbReference type="PROSITE" id="PS51044">
    <property type="entry name" value="ZF_SP_RING"/>
    <property type="match status" value="1"/>
</dbReference>
<reference evidence="15 16" key="1">
    <citation type="submission" date="2020-08" db="EMBL/GenBank/DDBJ databases">
        <authorList>
            <person name="Hejnol A."/>
        </authorList>
    </citation>
    <scope>NUCLEOTIDE SEQUENCE [LARGE SCALE GENOMIC DNA]</scope>
</reference>
<dbReference type="FunFam" id="1.10.720.30:FF:000001">
    <property type="entry name" value="E3 SUMO-protein ligase PIAS2 isoform 1"/>
    <property type="match status" value="1"/>
</dbReference>
<evidence type="ECO:0000256" key="5">
    <source>
        <dbReference type="ARBA" id="ARBA00022723"/>
    </source>
</evidence>
<comment type="caution">
    <text evidence="15">The sequence shown here is derived from an EMBL/GenBank/DDBJ whole genome shotgun (WGS) entry which is preliminary data.</text>
</comment>
<feature type="compositionally biased region" description="Low complexity" evidence="11">
    <location>
        <begin position="565"/>
        <end position="577"/>
    </location>
</feature>
<dbReference type="PROSITE" id="PS51466">
    <property type="entry name" value="PINIT"/>
    <property type="match status" value="1"/>
</dbReference>
<feature type="domain" description="SAP" evidence="12">
    <location>
        <begin position="13"/>
        <end position="47"/>
    </location>
</feature>
<dbReference type="InterPro" id="IPR036361">
    <property type="entry name" value="SAP_dom_sf"/>
</dbReference>
<feature type="region of interest" description="Disordered" evidence="11">
    <location>
        <begin position="478"/>
        <end position="501"/>
    </location>
</feature>
<keyword evidence="9" id="KW-0539">Nucleus</keyword>
<dbReference type="PANTHER" id="PTHR10782">
    <property type="entry name" value="ZINC FINGER MIZ DOMAIN-CONTAINING PROTEIN"/>
    <property type="match status" value="1"/>
</dbReference>
<feature type="domain" description="PINIT" evidence="14">
    <location>
        <begin position="107"/>
        <end position="272"/>
    </location>
</feature>
<keyword evidence="5" id="KW-0479">Metal-binding</keyword>
<evidence type="ECO:0000256" key="2">
    <source>
        <dbReference type="ARBA" id="ARBA00004718"/>
    </source>
</evidence>
<feature type="compositionally biased region" description="Polar residues" evidence="11">
    <location>
        <begin position="579"/>
        <end position="611"/>
    </location>
</feature>
<dbReference type="AlphaFoldDB" id="A0A7I8WC73"/>
<dbReference type="Gene3D" id="3.30.40.10">
    <property type="entry name" value="Zinc/RING finger domain, C3HC4 (zinc finger)"/>
    <property type="match status" value="1"/>
</dbReference>
<evidence type="ECO:0000256" key="9">
    <source>
        <dbReference type="ARBA" id="ARBA00023242"/>
    </source>
</evidence>
<dbReference type="InterPro" id="IPR023321">
    <property type="entry name" value="PINIT"/>
</dbReference>
<dbReference type="SUPFAM" id="SSF68906">
    <property type="entry name" value="SAP domain"/>
    <property type="match status" value="1"/>
</dbReference>
<accession>A0A7I8WC73</accession>
<dbReference type="Gene3D" id="1.10.720.30">
    <property type="entry name" value="SAP domain"/>
    <property type="match status" value="1"/>
</dbReference>
<comment type="similarity">
    <text evidence="3">Belongs to the PIAS family.</text>
</comment>
<sequence length="672" mass="75647">MADDNANTIENMVKSFRVSELQVLLGYAGRNKSGRKNELLARALQLVQKNCSASIEMRVHDLYKKFESNRRRFPSNAAKNGTSGLVDMKTNLTAPHVMDFLGETPSSTSTQSHPIPCDVTLKPLPFYDHLENILPPVSLTPRGTSRNQEAAFTFHLTPHQTQLITQCRDPSLSGGIEYPVQVQLRFCLLERTSEQKDDFPSSCSVRINHRTVTLPNPIPTNKPDVEPKRPSRPVNITHYCKLSSSSTHSMVVGWTTTFQKNFCVSIYLVRQQTSDVLMQKLKQKGHRHPDHTKALIKEKLTTDRDSEIAISSLWVSLQCPLGKMRINIPCRCLTCQHLQCFDASSFIRMNERKPTWQCPVCFKPADYRDLIIDGYFVEILNECPLENEEIQFFEDGTWQPMKPKKSLKRSDSCSSFEENNKVSPAKICTVIDDGDSSDVTREREKETCNNSKKFIDCIDLTETDDEIQTFEPETVTCFSTDSRSGGSPVRYTSSSEDDDETDSLEGIISAAQQLEKDSSELNSENSATAIPNPLDMTTTPNRPSRPSCSQRDSPLEFLYPPITPPSSSYQQQQPVFPGVSSSSSAVYRGRNTSTSLAPPPAHSNTSSNRYNPYPSVHSTSFDSAYYLPHSVTDYSRLFNLDYNTNMQPAMNSFSFSQDLVGRFFSSNSDNEY</sequence>
<evidence type="ECO:0000256" key="8">
    <source>
        <dbReference type="ARBA" id="ARBA00022833"/>
    </source>
</evidence>